<sequence>MNRAKASLTSLRLLSSLLSIGSPATRPVASQVIHFYRSISHPSFYSSLFLCTHQKLFFSSKPNTVVDHLLANDWSDEFERELEKLNQPLTHETVIYVLKKKLDKDPEKAAGFFNWVCEKTGFRPSYSVYSLMLRILVNKRSMKQFWITLRKMKEHGFYVDKDTYLRILGQLKKAKMPGDAAALSHFYNSMRVENARENFVKKVVHIVLESEWSDEVELELGELKIFLCNNFMIRILKELRNYPSKALKFFHWAGQCNGYEHNTMSYNAIARVLGREDSIELFWSVVEEMKDVGHDMDFNTYIKISRLFQKNKMMEDAVKLYEFMMDGPFKPSVQDCGMLLRSISAGDNPNLDLVFRVAKNYESTGHTLSKAVYDGIHRSLTNAGRFDEAENVMKVMRNAGYPPDNITYSQVVFGLCKTSRFEKACKVLDEMEAQGCLPDIKTWTILIQGLCAANEVEKALMCLAKMIEKNIDVDADLLDVILNGFLTQTRIDGAYKWLVGMVNKSRVRPWQATYKNMIEKLLSVRKLEEALNLLHLMKKQNYSPFPEPFVQYISKFGTVENAMEYFKALSVKEYPSSSAYLHVFKSFFQEGRHSEAKDLLFKCPHHIRMHGEITELFGSTGNGNATS</sequence>
<dbReference type="GO" id="GO:0008380">
    <property type="term" value="P:RNA splicing"/>
    <property type="evidence" value="ECO:0000318"/>
    <property type="project" value="GO_Central"/>
</dbReference>
<dbReference type="PANTHER" id="PTHR47003">
    <property type="entry name" value="OS01G0970900 PROTEIN"/>
    <property type="match status" value="1"/>
</dbReference>
<dbReference type="GO" id="GO:0005739">
    <property type="term" value="C:mitochondrion"/>
    <property type="evidence" value="ECO:0000318"/>
    <property type="project" value="GO_Central"/>
</dbReference>
<dbReference type="Gene3D" id="1.25.40.10">
    <property type="entry name" value="Tetratricopeptide repeat domain"/>
    <property type="match status" value="4"/>
</dbReference>
<accession>A0A2I4DLI4</accession>
<dbReference type="STRING" id="51240.A0A2I4DLI4"/>
<dbReference type="AlphaFoldDB" id="A0A2I4DLI4"/>
<evidence type="ECO:0000313" key="1">
    <source>
        <dbReference type="Proteomes" id="UP000235220"/>
    </source>
</evidence>
<dbReference type="GeneID" id="108981332"/>
<protein>
    <submittedName>
        <fullName evidence="2">Pentatricopeptide repeat-containing protein At3g48250, chloroplastic-like</fullName>
    </submittedName>
</protein>
<proteinExistence type="predicted"/>
<organism evidence="1 2">
    <name type="scientific">Juglans regia</name>
    <name type="common">English walnut</name>
    <dbReference type="NCBI Taxonomy" id="51240"/>
    <lineage>
        <taxon>Eukaryota</taxon>
        <taxon>Viridiplantae</taxon>
        <taxon>Streptophyta</taxon>
        <taxon>Embryophyta</taxon>
        <taxon>Tracheophyta</taxon>
        <taxon>Spermatophyta</taxon>
        <taxon>Magnoliopsida</taxon>
        <taxon>eudicotyledons</taxon>
        <taxon>Gunneridae</taxon>
        <taxon>Pentapetalae</taxon>
        <taxon>rosids</taxon>
        <taxon>fabids</taxon>
        <taxon>Fagales</taxon>
        <taxon>Juglandaceae</taxon>
        <taxon>Juglans</taxon>
    </lineage>
</organism>
<dbReference type="PANTHER" id="PTHR47003:SF2">
    <property type="entry name" value="OS01G0970900 PROTEIN"/>
    <property type="match status" value="1"/>
</dbReference>
<dbReference type="FunCoup" id="A0A2I4DLI4">
    <property type="interactions" value="979"/>
</dbReference>
<dbReference type="OrthoDB" id="185373at2759"/>
<dbReference type="InterPro" id="IPR002885">
    <property type="entry name" value="PPR_rpt"/>
</dbReference>
<reference evidence="2" key="1">
    <citation type="submission" date="2025-08" db="UniProtKB">
        <authorList>
            <consortium name="RefSeq"/>
        </authorList>
    </citation>
    <scope>IDENTIFICATION</scope>
    <source>
        <tissue evidence="2">Leaves</tissue>
    </source>
</reference>
<dbReference type="InterPro" id="IPR011990">
    <property type="entry name" value="TPR-like_helical_dom_sf"/>
</dbReference>
<dbReference type="KEGG" id="jre:108981332"/>
<dbReference type="PROSITE" id="PS51375">
    <property type="entry name" value="PPR"/>
    <property type="match status" value="4"/>
</dbReference>
<dbReference type="GO" id="GO:0003729">
    <property type="term" value="F:mRNA binding"/>
    <property type="evidence" value="ECO:0000318"/>
    <property type="project" value="GO_Central"/>
</dbReference>
<dbReference type="Pfam" id="PF01535">
    <property type="entry name" value="PPR"/>
    <property type="match status" value="2"/>
</dbReference>
<name>A0A2I4DLI4_JUGRE</name>
<evidence type="ECO:0000313" key="2">
    <source>
        <dbReference type="RefSeq" id="XP_018807992.2"/>
    </source>
</evidence>
<dbReference type="Proteomes" id="UP000235220">
    <property type="component" value="Chromosome 9"/>
</dbReference>
<dbReference type="RefSeq" id="XP_018807992.2">
    <property type="nucleotide sequence ID" value="XM_018952447.2"/>
</dbReference>
<keyword evidence="1" id="KW-1185">Reference proteome</keyword>
<dbReference type="NCBIfam" id="TIGR00756">
    <property type="entry name" value="PPR"/>
    <property type="match status" value="2"/>
</dbReference>
<dbReference type="Pfam" id="PF13041">
    <property type="entry name" value="PPR_2"/>
    <property type="match status" value="1"/>
</dbReference>
<gene>
    <name evidence="2" type="primary">LOC108981332</name>
</gene>
<dbReference type="Gramene" id="Jr09_03940_p1">
    <property type="protein sequence ID" value="cds.Jr09_03940_p1"/>
    <property type="gene ID" value="Jr09_03940"/>
</dbReference>
<dbReference type="InterPro" id="IPR044578">
    <property type="entry name" value="BIR6-like"/>
</dbReference>